<name>A0ABS8ER12_9FLAO</name>
<protein>
    <submittedName>
        <fullName evidence="1">GLPGLI family protein</fullName>
    </submittedName>
</protein>
<dbReference type="Proteomes" id="UP000778797">
    <property type="component" value="Unassembled WGS sequence"/>
</dbReference>
<dbReference type="EMBL" id="JAFMPT010000049">
    <property type="protein sequence ID" value="MCC1485663.1"/>
    <property type="molecule type" value="Genomic_DNA"/>
</dbReference>
<proteinExistence type="predicted"/>
<evidence type="ECO:0000313" key="1">
    <source>
        <dbReference type="EMBL" id="MCC1485663.1"/>
    </source>
</evidence>
<keyword evidence="2" id="KW-1185">Reference proteome</keyword>
<organism evidence="1 2">
    <name type="scientific">Winogradskyella immobilis</name>
    <dbReference type="NCBI Taxonomy" id="2816852"/>
    <lineage>
        <taxon>Bacteria</taxon>
        <taxon>Pseudomonadati</taxon>
        <taxon>Bacteroidota</taxon>
        <taxon>Flavobacteriia</taxon>
        <taxon>Flavobacteriales</taxon>
        <taxon>Flavobacteriaceae</taxon>
        <taxon>Winogradskyella</taxon>
    </lineage>
</organism>
<gene>
    <name evidence="1" type="ORF">J1C55_13770</name>
</gene>
<dbReference type="RefSeq" id="WP_227478154.1">
    <property type="nucleotide sequence ID" value="NZ_JAFMPT010000049.1"/>
</dbReference>
<evidence type="ECO:0000313" key="2">
    <source>
        <dbReference type="Proteomes" id="UP000778797"/>
    </source>
</evidence>
<dbReference type="InterPro" id="IPR005901">
    <property type="entry name" value="GLPGLI"/>
</dbReference>
<dbReference type="NCBIfam" id="TIGR01200">
    <property type="entry name" value="GLPGLI"/>
    <property type="match status" value="1"/>
</dbReference>
<dbReference type="Pfam" id="PF22252">
    <property type="entry name" value="PNGase_F-II_N"/>
    <property type="match status" value="1"/>
</dbReference>
<accession>A0ABS8ER12</accession>
<sequence length="273" mass="32313">MIKQYTLYFLIFLNFSSFSQQNNEINFYKIEYLETVIHPFLDEQQQNSNYTLNLFVNLNRSVFNLKTEIDTSPQVIENKTKKGKASISYTPSGENWGVTYKDYQTKKMFFKYSNRHTVVDSLSAIFNWEIKDETKELLGYNCQKATMNFRGRDYTAWFTSDLPVGGPWKYDGLPGMILEIKSADGFIKFKALSIKNNTLKNNILENPFNKTNKYTSWQDYKDFYKKRAIRGFSYRPAESSRGVEYSRGGIEIYIDYDDEEYNKILERYRKNNN</sequence>
<reference evidence="2" key="1">
    <citation type="submission" date="2021-03" db="EMBL/GenBank/DDBJ databases">
        <title>Genome of Cognatishimia sp. F0-27.</title>
        <authorList>
            <person name="Ping X."/>
        </authorList>
    </citation>
    <scope>NUCLEOTIDE SEQUENCE [LARGE SCALE GENOMIC DNA]</scope>
    <source>
        <strain evidence="2">E313</strain>
    </source>
</reference>
<reference evidence="2" key="2">
    <citation type="submission" date="2023-07" db="EMBL/GenBank/DDBJ databases">
        <title>Genome of Winogradskyella sp. E313.</title>
        <authorList>
            <person name="Zhou Y."/>
        </authorList>
    </citation>
    <scope>NUCLEOTIDE SEQUENCE [LARGE SCALE GENOMIC DNA]</scope>
    <source>
        <strain evidence="2">E313</strain>
    </source>
</reference>
<comment type="caution">
    <text evidence="1">The sequence shown here is derived from an EMBL/GenBank/DDBJ whole genome shotgun (WGS) entry which is preliminary data.</text>
</comment>